<feature type="domain" description="UTP25 NTP hydrolase-like" evidence="6">
    <location>
        <begin position="26"/>
        <end position="81"/>
    </location>
</feature>
<evidence type="ECO:0000256" key="1">
    <source>
        <dbReference type="ARBA" id="ARBA00004604"/>
    </source>
</evidence>
<dbReference type="GO" id="GO:0019843">
    <property type="term" value="F:rRNA binding"/>
    <property type="evidence" value="ECO:0007669"/>
    <property type="project" value="TreeGrafter"/>
</dbReference>
<evidence type="ECO:0000256" key="4">
    <source>
        <dbReference type="SAM" id="MobiDB-lite"/>
    </source>
</evidence>
<evidence type="ECO:0000256" key="3">
    <source>
        <dbReference type="ARBA" id="ARBA00023242"/>
    </source>
</evidence>
<protein>
    <recommendedName>
        <fullName evidence="8">U3 small nucleolar RNA-associated protein 25</fullName>
    </recommendedName>
</protein>
<evidence type="ECO:0000259" key="5">
    <source>
        <dbReference type="Pfam" id="PF06862"/>
    </source>
</evidence>
<feature type="compositionally biased region" description="Basic residues" evidence="4">
    <location>
        <begin position="100"/>
        <end position="113"/>
    </location>
</feature>
<feature type="domain" description="UTP25 C-terminal" evidence="5">
    <location>
        <begin position="355"/>
        <end position="533"/>
    </location>
</feature>
<dbReference type="GO" id="GO:0034511">
    <property type="term" value="F:U3 snoRNA binding"/>
    <property type="evidence" value="ECO:0007669"/>
    <property type="project" value="InterPro"/>
</dbReference>
<reference evidence="7" key="1">
    <citation type="submission" date="2021-01" db="EMBL/GenBank/DDBJ databases">
        <authorList>
            <person name="Corre E."/>
            <person name="Pelletier E."/>
            <person name="Niang G."/>
            <person name="Scheremetjew M."/>
            <person name="Finn R."/>
            <person name="Kale V."/>
            <person name="Holt S."/>
            <person name="Cochrane G."/>
            <person name="Meng A."/>
            <person name="Brown T."/>
            <person name="Cohen L."/>
        </authorList>
    </citation>
    <scope>NUCLEOTIDE SEQUENCE</scope>
    <source>
        <strain evidence="7">CCMP2058</strain>
    </source>
</reference>
<dbReference type="PANTHER" id="PTHR12933">
    <property type="entry name" value="ORF PROTEIN-RELATED"/>
    <property type="match status" value="1"/>
</dbReference>
<proteinExistence type="inferred from homology"/>
<evidence type="ECO:0000256" key="2">
    <source>
        <dbReference type="ARBA" id="ARBA00009223"/>
    </source>
</evidence>
<organism evidence="7">
    <name type="scientific">Amorphochlora amoebiformis</name>
    <dbReference type="NCBI Taxonomy" id="1561963"/>
    <lineage>
        <taxon>Eukaryota</taxon>
        <taxon>Sar</taxon>
        <taxon>Rhizaria</taxon>
        <taxon>Cercozoa</taxon>
        <taxon>Chlorarachniophyceae</taxon>
        <taxon>Amorphochlora</taxon>
    </lineage>
</organism>
<dbReference type="GO" id="GO:0032040">
    <property type="term" value="C:small-subunit processome"/>
    <property type="evidence" value="ECO:0007669"/>
    <property type="project" value="TreeGrafter"/>
</dbReference>
<feature type="domain" description="UTP25 NTP hydrolase-like" evidence="6">
    <location>
        <begin position="106"/>
        <end position="334"/>
    </location>
</feature>
<comment type="subcellular location">
    <subcellularLocation>
        <location evidence="1">Nucleus</location>
        <location evidence="1">Nucleolus</location>
    </subcellularLocation>
</comment>
<keyword evidence="3" id="KW-0539">Nucleus</keyword>
<name>A0A7S0D0V2_9EUKA</name>
<evidence type="ECO:0000313" key="7">
    <source>
        <dbReference type="EMBL" id="CAD8437606.1"/>
    </source>
</evidence>
<dbReference type="Pfam" id="PF22916">
    <property type="entry name" value="UTP25_NTPase-like"/>
    <property type="match status" value="2"/>
</dbReference>
<feature type="region of interest" description="Disordered" evidence="4">
    <location>
        <begin position="93"/>
        <end position="115"/>
    </location>
</feature>
<dbReference type="PANTHER" id="PTHR12933:SF0">
    <property type="entry name" value="U3 SMALL NUCLEOLAR RNA-ASSOCIATED PROTEIN 25 HOMOLOG"/>
    <property type="match status" value="1"/>
</dbReference>
<dbReference type="InterPro" id="IPR010678">
    <property type="entry name" value="UTP25"/>
</dbReference>
<dbReference type="EMBL" id="HBEM01006510">
    <property type="protein sequence ID" value="CAD8437606.1"/>
    <property type="molecule type" value="Transcribed_RNA"/>
</dbReference>
<sequence length="555" mass="64050">MSEPSTRTPALKSNLQKGLFPYLNAYWDTWYAGATTERKKSVNQMVMLHVANHIIKARQIVVRNSKRLKEIDSKRQELTRELETAAGLSLSLDSGAQGRDKRKLKSKKKRKKTKESIARQVEEKVVGIVCKDQGFTRPRVLIMLPMKNSAFEIVNLLLRLLPEQQKKQVHKRKRFKDEFGPAPEDKPDLIRGADWNATFHGNSEDNFKFGVALHRGSVKLFTDFYNSDIIFASPLGLRTITGPLEAAGSKSSEYDFLSSIEVLVMMQADIFSMQNWEHVKVVLGFLNRKPFEIRDTDFSRVRDWNLAGQSGLFRQTIVVSRHMTLDIASMFGSRSKLPNISPRMRIRPKYGNGAISRVVPPVRQIFQRIECESLTDSYDKRFEYFTQDILPRITNRFGEEGRCLIMIPSYFDFVKIRNYLKKNRHSFANCCEYTQVREQSRARQLFYHGEVQYLLTTERFTFYKRLKLRGARHILFYAPPENPAFYHEAVNLLNPTSSGASAWGDNVCVTLFTKYDALRIVRLVGETRAQRLIGHVGRNIDKGNRGTFMFISDSK</sequence>
<dbReference type="InterPro" id="IPR053939">
    <property type="entry name" value="UTP25_C"/>
</dbReference>
<dbReference type="AlphaFoldDB" id="A0A7S0D0V2"/>
<accession>A0A7S0D0V2</accession>
<comment type="similarity">
    <text evidence="2">Belongs to the UTP25 family.</text>
</comment>
<evidence type="ECO:0008006" key="8">
    <source>
        <dbReference type="Google" id="ProtNLM"/>
    </source>
</evidence>
<gene>
    <name evidence="7" type="ORF">LAMO00422_LOCUS4538</name>
</gene>
<dbReference type="Pfam" id="PF06862">
    <property type="entry name" value="Utp25_C"/>
    <property type="match status" value="1"/>
</dbReference>
<evidence type="ECO:0000259" key="6">
    <source>
        <dbReference type="Pfam" id="PF22916"/>
    </source>
</evidence>
<dbReference type="InterPro" id="IPR053940">
    <property type="entry name" value="UTP25_NTPase-like"/>
</dbReference>
<dbReference type="GO" id="GO:0000462">
    <property type="term" value="P:maturation of SSU-rRNA from tricistronic rRNA transcript (SSU-rRNA, 5.8S rRNA, LSU-rRNA)"/>
    <property type="evidence" value="ECO:0007669"/>
    <property type="project" value="TreeGrafter"/>
</dbReference>